<feature type="repeat" description="WD" evidence="1">
    <location>
        <begin position="21"/>
        <end position="54"/>
    </location>
</feature>
<feature type="repeat" description="WD" evidence="1">
    <location>
        <begin position="180"/>
        <end position="213"/>
    </location>
</feature>
<dbReference type="InterPro" id="IPR045184">
    <property type="entry name" value="SMU1"/>
</dbReference>
<protein>
    <submittedName>
        <fullName evidence="2">WD40 repeat-containing protein SMU1</fullName>
    </submittedName>
</protein>
<dbReference type="Proteomes" id="UP000055048">
    <property type="component" value="Unassembled WGS sequence"/>
</dbReference>
<dbReference type="InterPro" id="IPR036322">
    <property type="entry name" value="WD40_repeat_dom_sf"/>
</dbReference>
<dbReference type="SMART" id="SM00320">
    <property type="entry name" value="WD40"/>
    <property type="match status" value="4"/>
</dbReference>
<dbReference type="EMBL" id="JYDJ01000345">
    <property type="protein sequence ID" value="KRX36770.1"/>
    <property type="molecule type" value="Genomic_DNA"/>
</dbReference>
<keyword evidence="1" id="KW-0853">WD repeat</keyword>
<dbReference type="Gene3D" id="2.130.10.10">
    <property type="entry name" value="YVTN repeat-like/Quinoprotein amine dehydrogenase"/>
    <property type="match status" value="2"/>
</dbReference>
<comment type="caution">
    <text evidence="2">The sequence shown here is derived from an EMBL/GenBank/DDBJ whole genome shotgun (WGS) entry which is preliminary data.</text>
</comment>
<dbReference type="SUPFAM" id="SSF50978">
    <property type="entry name" value="WD40 repeat-like"/>
    <property type="match status" value="1"/>
</dbReference>
<dbReference type="PANTHER" id="PTHR22848">
    <property type="entry name" value="WD40 REPEAT PROTEIN"/>
    <property type="match status" value="1"/>
</dbReference>
<dbReference type="OrthoDB" id="538223at2759"/>
<sequence>MHLGNLNVWKVSLGQCIRRLEKAHQEGVTSVQFSRDSSQVLSSSYDYTIKLTDLLTVFAACVECDLQILNILEYTESGVSTECVNNIRRMGGVLPDNVSITSLALMPRNPEHILVCTKSPSIFIINMQGQTVRSYSSGKREGGEFVCSCISPRGEWIYCLGSDRLLYAFSTATGNLERTMQAHDKDVIGICHHPHQNFVATYAEDGLLQIWKP</sequence>
<gene>
    <name evidence="2" type="primary">Smu1</name>
    <name evidence="2" type="ORF">T05_15394</name>
</gene>
<dbReference type="Pfam" id="PF00400">
    <property type="entry name" value="WD40"/>
    <property type="match status" value="2"/>
</dbReference>
<dbReference type="GO" id="GO:0000398">
    <property type="term" value="P:mRNA splicing, via spliceosome"/>
    <property type="evidence" value="ECO:0007669"/>
    <property type="project" value="InterPro"/>
</dbReference>
<dbReference type="AlphaFoldDB" id="A0A0V0TCM1"/>
<reference evidence="2 3" key="1">
    <citation type="submission" date="2015-01" db="EMBL/GenBank/DDBJ databases">
        <title>Evolution of Trichinella species and genotypes.</title>
        <authorList>
            <person name="Korhonen P.K."/>
            <person name="Edoardo P."/>
            <person name="Giuseppe L.R."/>
            <person name="Gasser R.B."/>
        </authorList>
    </citation>
    <scope>NUCLEOTIDE SEQUENCE [LARGE SCALE GENOMIC DNA]</scope>
    <source>
        <strain evidence="2">ISS417</strain>
    </source>
</reference>
<accession>A0A0V0TCM1</accession>
<dbReference type="InterPro" id="IPR001680">
    <property type="entry name" value="WD40_rpt"/>
</dbReference>
<evidence type="ECO:0000313" key="2">
    <source>
        <dbReference type="EMBL" id="KRX36770.1"/>
    </source>
</evidence>
<organism evidence="2 3">
    <name type="scientific">Trichinella murrelli</name>
    <dbReference type="NCBI Taxonomy" id="144512"/>
    <lineage>
        <taxon>Eukaryota</taxon>
        <taxon>Metazoa</taxon>
        <taxon>Ecdysozoa</taxon>
        <taxon>Nematoda</taxon>
        <taxon>Enoplea</taxon>
        <taxon>Dorylaimia</taxon>
        <taxon>Trichinellida</taxon>
        <taxon>Trichinellidae</taxon>
        <taxon>Trichinella</taxon>
    </lineage>
</organism>
<name>A0A0V0TCM1_9BILA</name>
<keyword evidence="3" id="KW-1185">Reference proteome</keyword>
<dbReference type="PROSITE" id="PS50294">
    <property type="entry name" value="WD_REPEATS_REGION"/>
    <property type="match status" value="1"/>
</dbReference>
<evidence type="ECO:0000313" key="3">
    <source>
        <dbReference type="Proteomes" id="UP000055048"/>
    </source>
</evidence>
<dbReference type="PROSITE" id="PS50082">
    <property type="entry name" value="WD_REPEATS_2"/>
    <property type="match status" value="2"/>
</dbReference>
<proteinExistence type="predicted"/>
<dbReference type="STRING" id="144512.A0A0V0TCM1"/>
<evidence type="ECO:0000256" key="1">
    <source>
        <dbReference type="PROSITE-ProRule" id="PRU00221"/>
    </source>
</evidence>
<dbReference type="InterPro" id="IPR015943">
    <property type="entry name" value="WD40/YVTN_repeat-like_dom_sf"/>
</dbReference>